<feature type="disulfide bond" evidence="12">
    <location>
        <begin position="156"/>
        <end position="174"/>
    </location>
</feature>
<feature type="transmembrane region" description="Helical" evidence="14">
    <location>
        <begin position="1021"/>
        <end position="1044"/>
    </location>
</feature>
<feature type="transmembrane region" description="Helical" evidence="14">
    <location>
        <begin position="1050"/>
        <end position="1073"/>
    </location>
</feature>
<dbReference type="Pfam" id="PF00001">
    <property type="entry name" value="7tm_1"/>
    <property type="match status" value="1"/>
</dbReference>
<dbReference type="InterPro" id="IPR003591">
    <property type="entry name" value="Leu-rich_rpt_typical-subtyp"/>
</dbReference>
<proteinExistence type="predicted"/>
<dbReference type="SUPFAM" id="SSF81321">
    <property type="entry name" value="Family A G protein-coupled receptor-like"/>
    <property type="match status" value="1"/>
</dbReference>
<dbReference type="Gene3D" id="1.20.1070.10">
    <property type="entry name" value="Rhodopsin 7-helix transmembrane proteins"/>
    <property type="match status" value="1"/>
</dbReference>
<keyword evidence="11" id="KW-0807">Transducer</keyword>
<feature type="transmembrane region" description="Helical" evidence="14">
    <location>
        <begin position="924"/>
        <end position="949"/>
    </location>
</feature>
<dbReference type="Gene3D" id="3.80.10.10">
    <property type="entry name" value="Ribonuclease Inhibitor"/>
    <property type="match status" value="1"/>
</dbReference>
<evidence type="ECO:0000256" key="11">
    <source>
        <dbReference type="ARBA" id="ARBA00023224"/>
    </source>
</evidence>
<evidence type="ECO:0000256" key="2">
    <source>
        <dbReference type="ARBA" id="ARBA00022475"/>
    </source>
</evidence>
<feature type="disulfide bond" evidence="12">
    <location>
        <begin position="223"/>
        <end position="235"/>
    </location>
</feature>
<keyword evidence="6 14" id="KW-1133">Transmembrane helix</keyword>
<keyword evidence="18" id="KW-1185">Reference proteome</keyword>
<feature type="disulfide bond" evidence="12">
    <location>
        <begin position="242"/>
        <end position="257"/>
    </location>
</feature>
<name>A0A913ZKQ6_PATMI</name>
<evidence type="ECO:0000256" key="5">
    <source>
        <dbReference type="ARBA" id="ARBA00022737"/>
    </source>
</evidence>
<dbReference type="GeneID" id="119724618"/>
<feature type="disulfide bond" evidence="12">
    <location>
        <begin position="117"/>
        <end position="135"/>
    </location>
</feature>
<organism evidence="17 18">
    <name type="scientific">Patiria miniata</name>
    <name type="common">Bat star</name>
    <name type="synonym">Asterina miniata</name>
    <dbReference type="NCBI Taxonomy" id="46514"/>
    <lineage>
        <taxon>Eukaryota</taxon>
        <taxon>Metazoa</taxon>
        <taxon>Echinodermata</taxon>
        <taxon>Eleutherozoa</taxon>
        <taxon>Asterozoa</taxon>
        <taxon>Asteroidea</taxon>
        <taxon>Valvatacea</taxon>
        <taxon>Valvatida</taxon>
        <taxon>Asterinidae</taxon>
        <taxon>Patiria</taxon>
    </lineage>
</organism>
<evidence type="ECO:0000256" key="3">
    <source>
        <dbReference type="ARBA" id="ARBA00022614"/>
    </source>
</evidence>
<keyword evidence="9 12" id="KW-1015">Disulfide bond</keyword>
<feature type="disulfide bond" evidence="12">
    <location>
        <begin position="489"/>
        <end position="501"/>
    </location>
</feature>
<keyword evidence="4 14" id="KW-0812">Transmembrane</keyword>
<dbReference type="RefSeq" id="XP_038051675.1">
    <property type="nucleotide sequence ID" value="XM_038195747.1"/>
</dbReference>
<dbReference type="CDD" id="cd15137">
    <property type="entry name" value="7tmA_Relaxin_R"/>
    <property type="match status" value="1"/>
</dbReference>
<keyword evidence="2" id="KW-1003">Cell membrane</keyword>
<dbReference type="GO" id="GO:0009755">
    <property type="term" value="P:hormone-mediated signaling pathway"/>
    <property type="evidence" value="ECO:0007669"/>
    <property type="project" value="TreeGrafter"/>
</dbReference>
<dbReference type="Gene3D" id="4.10.400.10">
    <property type="entry name" value="Low-density Lipoprotein Receptor"/>
    <property type="match status" value="9"/>
</dbReference>
<feature type="transmembrane region" description="Helical" evidence="14">
    <location>
        <begin position="777"/>
        <end position="800"/>
    </location>
</feature>
<dbReference type="InterPro" id="IPR017452">
    <property type="entry name" value="GPCR_Rhodpsn_7TM"/>
</dbReference>
<dbReference type="PROSITE" id="PS01209">
    <property type="entry name" value="LDLRA_1"/>
    <property type="match status" value="1"/>
</dbReference>
<dbReference type="PANTHER" id="PTHR24372:SF77">
    <property type="entry name" value="G-PROTEIN COUPLED RECEPTORS FAMILY 1 PROFILE DOMAIN-CONTAINING PROTEIN"/>
    <property type="match status" value="1"/>
</dbReference>
<feature type="chain" id="PRO_5037678968" description="G-protein coupled receptors family 1 profile domain-containing protein" evidence="15">
    <location>
        <begin position="22"/>
        <end position="1189"/>
    </location>
</feature>
<evidence type="ECO:0000256" key="1">
    <source>
        <dbReference type="ARBA" id="ARBA00004651"/>
    </source>
</evidence>
<feature type="signal peptide" evidence="15">
    <location>
        <begin position="1"/>
        <end position="21"/>
    </location>
</feature>
<evidence type="ECO:0000313" key="17">
    <source>
        <dbReference type="EnsemblMetazoa" id="XP_038051675.1"/>
    </source>
</evidence>
<dbReference type="GO" id="GO:0008528">
    <property type="term" value="F:G protein-coupled peptide receptor activity"/>
    <property type="evidence" value="ECO:0007669"/>
    <property type="project" value="TreeGrafter"/>
</dbReference>
<dbReference type="InterPro" id="IPR036055">
    <property type="entry name" value="LDL_receptor-like_sf"/>
</dbReference>
<feature type="disulfide bond" evidence="12">
    <location>
        <begin position="230"/>
        <end position="248"/>
    </location>
</feature>
<dbReference type="Pfam" id="PF00560">
    <property type="entry name" value="LRR_1"/>
    <property type="match status" value="1"/>
</dbReference>
<feature type="disulfide bond" evidence="12">
    <location>
        <begin position="496"/>
        <end position="514"/>
    </location>
</feature>
<feature type="domain" description="G-protein coupled receptors family 1 profile" evidence="16">
    <location>
        <begin position="793"/>
        <end position="1070"/>
    </location>
</feature>
<keyword evidence="10" id="KW-0675">Receptor</keyword>
<dbReference type="Pfam" id="PF00057">
    <property type="entry name" value="Ldl_recept_a"/>
    <property type="match status" value="3"/>
</dbReference>
<dbReference type="InterPro" id="IPR023415">
    <property type="entry name" value="LDLR_class-A_CS"/>
</dbReference>
<feature type="disulfide bond" evidence="12">
    <location>
        <begin position="445"/>
        <end position="457"/>
    </location>
</feature>
<evidence type="ECO:0000256" key="12">
    <source>
        <dbReference type="PROSITE-ProRule" id="PRU00124"/>
    </source>
</evidence>
<evidence type="ECO:0000256" key="4">
    <source>
        <dbReference type="ARBA" id="ARBA00022692"/>
    </source>
</evidence>
<comment type="subcellular location">
    <subcellularLocation>
        <location evidence="1">Cell membrane</location>
        <topology evidence="1">Multi-pass membrane protein</topology>
    </subcellularLocation>
</comment>
<keyword evidence="15" id="KW-0732">Signal</keyword>
<dbReference type="SMART" id="SM00192">
    <property type="entry name" value="LDLa"/>
    <property type="match status" value="11"/>
</dbReference>
<dbReference type="EnsemblMetazoa" id="XM_038195747.1">
    <property type="protein sequence ID" value="XP_038051675.1"/>
    <property type="gene ID" value="LOC119724618"/>
</dbReference>
<dbReference type="Proteomes" id="UP000887568">
    <property type="component" value="Unplaced"/>
</dbReference>
<dbReference type="CDD" id="cd00112">
    <property type="entry name" value="LDLa"/>
    <property type="match status" value="8"/>
</dbReference>
<dbReference type="PROSITE" id="PS50068">
    <property type="entry name" value="LDLRA_2"/>
    <property type="match status" value="9"/>
</dbReference>
<dbReference type="OrthoDB" id="6022531at2759"/>
<accession>A0A913ZKQ6</accession>
<evidence type="ECO:0000256" key="8">
    <source>
        <dbReference type="ARBA" id="ARBA00023136"/>
    </source>
</evidence>
<dbReference type="InterPro" id="IPR001611">
    <property type="entry name" value="Leu-rich_rpt"/>
</dbReference>
<sequence length="1189" mass="132426">MRLTSILLVVFLISLFLASDARLRNKDETTSCENEADFECEPGVCIDASLACNSAYDCESMADETVMLCGCPSGEFRCLNSCIPLEKRCDRHCDCQDDCADEDHCDSFQCLPGFQKCENHFCMPTYAWCDFVDDCGDMSDEALCERLDCWYGQFQCINQQCINSFFLCDGIQDCTDGTDEMESTCSPGNFADCGDGTRVRAQQFCNGDAKCQLNKAVEINCDCSDDEFRCGNGKCLPPAKQCDRLCDCSNCEDEEGCDNKDDCDTDTHIFCPPVDGKPPVCLQKQFICDGRRDCPIFGWDEDDCQTLPDGESVASCNVPGTVSCGAGDPRCPPSKYVKCDKRFDCLTGVDEQNCTVMPCPPGQHQCRRGGYCVKEELWCDGYVDCFDGSDEDNCELFECPPGLRKCAAGQCISQRLFCDYHLDCFYYKNSTRDVSDEAHCTRRQCREDEFQCRSGQCIPASRRCYRDQHDHVQGCADLSHLRNCSDFVCPAGAFKCARSHCINGTMVCDKNVDCLESWDDEAPRHGDTCIQECASSGCGCSQFDMTCTNIGLNESSFSLNAKDTRLIIHFSLPGNNLHHLLQDPTALEGLTRTILLDLSDNGVTFINKAALLNVPNLQTLILADNKITKLGNQTFSSLQHLRTLILRGNAMQTVAGQAFLGLGELTTLDLSQQKIQSINKGAFDGLNKLAFLNLSHNRMTDIPRGTFFGLNELKELDISNNKLSQIHAEAFYGLPKLRVLHTDEFRFCCMVREMVSVETCTPPPDEFSSCEDLMANVFLRGSIWVIGIIASIGNLAVIMMRMNNKRDNRFLVRQTPLGDQFPVAEGLTWVHSFLITNLAIGDFCMGVYLLIIASVDAFYRGYYIIYDAQWRDSALCRFAGFLSTFSSELSVFSLTIITLHRLLSILFPFRIKDMEYSGAVRVMVVTWLMVIFLSAFPLFGLSYFGNFYGRSGVCLALHITPDLPKGWEYSVFIFLALNFISFLTIAVSYSVMFVVARRTQKAVNRSRDTNTGDAMARRMTLIVMTDFVCWVPIILLGVASLGGAKIPPQVYAWVAVFVLPVNSAINPMLYTLLTAPYVRRVMSRARTSLNLSLSTVTTDMKQVNHGDRQGRMCNGRKGWQKGIRLPKADANKNAIKLNTIISQSDTEPDEPATAQTRSEELNLLQDHHSPTQGAESGKEAEAGMHTGNV</sequence>
<keyword evidence="8 14" id="KW-0472">Membrane</keyword>
<dbReference type="GO" id="GO:0007189">
    <property type="term" value="P:adenylate cyclase-activating G protein-coupled receptor signaling pathway"/>
    <property type="evidence" value="ECO:0007669"/>
    <property type="project" value="TreeGrafter"/>
</dbReference>
<evidence type="ECO:0000259" key="16">
    <source>
        <dbReference type="PROSITE" id="PS50262"/>
    </source>
</evidence>
<feature type="transmembrane region" description="Helical" evidence="14">
    <location>
        <begin position="969"/>
        <end position="996"/>
    </location>
</feature>
<feature type="disulfide bond" evidence="12">
    <location>
        <begin position="129"/>
        <end position="144"/>
    </location>
</feature>
<dbReference type="SMART" id="SM00369">
    <property type="entry name" value="LRR_TYP"/>
    <property type="match status" value="5"/>
</dbReference>
<keyword evidence="5" id="KW-0677">Repeat</keyword>
<dbReference type="PRINTS" id="PR00261">
    <property type="entry name" value="LDLRECEPTOR"/>
</dbReference>
<dbReference type="PROSITE" id="PS51450">
    <property type="entry name" value="LRR"/>
    <property type="match status" value="3"/>
</dbReference>
<feature type="disulfide bond" evidence="12">
    <location>
        <begin position="110"/>
        <end position="122"/>
    </location>
</feature>
<dbReference type="InterPro" id="IPR002172">
    <property type="entry name" value="LDrepeatLR_classA_rpt"/>
</dbReference>
<feature type="compositionally biased region" description="Basic and acidic residues" evidence="13">
    <location>
        <begin position="1157"/>
        <end position="1169"/>
    </location>
</feature>
<keyword evidence="3" id="KW-0433">Leucine-rich repeat</keyword>
<evidence type="ECO:0000256" key="9">
    <source>
        <dbReference type="ARBA" id="ARBA00023157"/>
    </source>
</evidence>
<evidence type="ECO:0000256" key="14">
    <source>
        <dbReference type="SAM" id="Phobius"/>
    </source>
</evidence>
<dbReference type="SUPFAM" id="SSF52058">
    <property type="entry name" value="L domain-like"/>
    <property type="match status" value="1"/>
</dbReference>
<protein>
    <recommendedName>
        <fullName evidence="16">G-protein coupled receptors family 1 profile domain-containing protein</fullName>
    </recommendedName>
</protein>
<dbReference type="OMA" id="GADEYFC"/>
<dbReference type="SUPFAM" id="SSF57424">
    <property type="entry name" value="LDL receptor-like module"/>
    <property type="match status" value="7"/>
</dbReference>
<evidence type="ECO:0000313" key="18">
    <source>
        <dbReference type="Proteomes" id="UP000887568"/>
    </source>
</evidence>
<feature type="transmembrane region" description="Helical" evidence="14">
    <location>
        <begin position="878"/>
        <end position="903"/>
    </location>
</feature>
<dbReference type="Pfam" id="PF13855">
    <property type="entry name" value="LRR_8"/>
    <property type="match status" value="1"/>
</dbReference>
<evidence type="ECO:0000256" key="10">
    <source>
        <dbReference type="ARBA" id="ARBA00023170"/>
    </source>
</evidence>
<feature type="region of interest" description="Disordered" evidence="13">
    <location>
        <begin position="1141"/>
        <end position="1189"/>
    </location>
</feature>
<feature type="disulfide bond" evidence="12">
    <location>
        <begin position="339"/>
        <end position="354"/>
    </location>
</feature>
<feature type="disulfide bond" evidence="12">
    <location>
        <begin position="149"/>
        <end position="161"/>
    </location>
</feature>
<evidence type="ECO:0000256" key="15">
    <source>
        <dbReference type="SAM" id="SignalP"/>
    </source>
</evidence>
<dbReference type="PROSITE" id="PS50262">
    <property type="entry name" value="G_PROTEIN_RECEP_F1_2"/>
    <property type="match status" value="1"/>
</dbReference>
<feature type="disulfide bond" evidence="12">
    <location>
        <begin position="379"/>
        <end position="394"/>
    </location>
</feature>
<comment type="caution">
    <text evidence="12">Lacks conserved residue(s) required for the propagation of feature annotation.</text>
</comment>
<evidence type="ECO:0000256" key="6">
    <source>
        <dbReference type="ARBA" id="ARBA00022989"/>
    </source>
</evidence>
<dbReference type="PANTHER" id="PTHR24372">
    <property type="entry name" value="GLYCOPROTEIN HORMONE RECEPTOR"/>
    <property type="match status" value="1"/>
</dbReference>
<reference evidence="17" key="1">
    <citation type="submission" date="2022-11" db="UniProtKB">
        <authorList>
            <consortium name="EnsemblMetazoa"/>
        </authorList>
    </citation>
    <scope>IDENTIFICATION</scope>
</reference>
<dbReference type="AlphaFoldDB" id="A0A913ZKQ6"/>
<dbReference type="InterPro" id="IPR032675">
    <property type="entry name" value="LRR_dom_sf"/>
</dbReference>
<dbReference type="InterPro" id="IPR000276">
    <property type="entry name" value="GPCR_Rhodpsn"/>
</dbReference>
<evidence type="ECO:0000256" key="13">
    <source>
        <dbReference type="SAM" id="MobiDB-lite"/>
    </source>
</evidence>
<dbReference type="GO" id="GO:0005886">
    <property type="term" value="C:plasma membrane"/>
    <property type="evidence" value="ECO:0007669"/>
    <property type="project" value="UniProtKB-SubCell"/>
</dbReference>
<keyword evidence="7" id="KW-0297">G-protein coupled receptor</keyword>
<feature type="disulfide bond" evidence="12">
    <location>
        <begin position="40"/>
        <end position="58"/>
    </location>
</feature>
<evidence type="ECO:0000256" key="7">
    <source>
        <dbReference type="ARBA" id="ARBA00023040"/>
    </source>
</evidence>